<protein>
    <submittedName>
        <fullName evidence="2">Uncharacterized protein</fullName>
    </submittedName>
</protein>
<feature type="region of interest" description="Disordered" evidence="1">
    <location>
        <begin position="1"/>
        <end position="61"/>
    </location>
</feature>
<accession>A0ABU6VV12</accession>
<proteinExistence type="predicted"/>
<organism evidence="2 3">
    <name type="scientific">Stylosanthes scabra</name>
    <dbReference type="NCBI Taxonomy" id="79078"/>
    <lineage>
        <taxon>Eukaryota</taxon>
        <taxon>Viridiplantae</taxon>
        <taxon>Streptophyta</taxon>
        <taxon>Embryophyta</taxon>
        <taxon>Tracheophyta</taxon>
        <taxon>Spermatophyta</taxon>
        <taxon>Magnoliopsida</taxon>
        <taxon>eudicotyledons</taxon>
        <taxon>Gunneridae</taxon>
        <taxon>Pentapetalae</taxon>
        <taxon>rosids</taxon>
        <taxon>fabids</taxon>
        <taxon>Fabales</taxon>
        <taxon>Fabaceae</taxon>
        <taxon>Papilionoideae</taxon>
        <taxon>50 kb inversion clade</taxon>
        <taxon>dalbergioids sensu lato</taxon>
        <taxon>Dalbergieae</taxon>
        <taxon>Pterocarpus clade</taxon>
        <taxon>Stylosanthes</taxon>
    </lineage>
</organism>
<comment type="caution">
    <text evidence="2">The sequence shown here is derived from an EMBL/GenBank/DDBJ whole genome shotgun (WGS) entry which is preliminary data.</text>
</comment>
<name>A0ABU6VV12_9FABA</name>
<dbReference type="Proteomes" id="UP001341840">
    <property type="component" value="Unassembled WGS sequence"/>
</dbReference>
<evidence type="ECO:0000313" key="2">
    <source>
        <dbReference type="EMBL" id="MED6177480.1"/>
    </source>
</evidence>
<sequence>MPKPGVRVKPPKEKPQSDEIPISQSTPNAEELDSKQPIIRPQPPPATAPNASNSATGPTLIDHTRSLYTNAPTGVSAETMAATSSGTAARLFRYMPTPGFKPPRQK</sequence>
<reference evidence="2 3" key="1">
    <citation type="journal article" date="2023" name="Plants (Basel)">
        <title>Bridging the Gap: Combining Genomics and Transcriptomics Approaches to Understand Stylosanthes scabra, an Orphan Legume from the Brazilian Caatinga.</title>
        <authorList>
            <person name="Ferreira-Neto J.R.C."/>
            <person name="da Silva M.D."/>
            <person name="Binneck E."/>
            <person name="de Melo N.F."/>
            <person name="da Silva R.H."/>
            <person name="de Melo A.L.T.M."/>
            <person name="Pandolfi V."/>
            <person name="Bustamante F.O."/>
            <person name="Brasileiro-Vidal A.C."/>
            <person name="Benko-Iseppon A.M."/>
        </authorList>
    </citation>
    <scope>NUCLEOTIDE SEQUENCE [LARGE SCALE GENOMIC DNA]</scope>
    <source>
        <tissue evidence="2">Leaves</tissue>
    </source>
</reference>
<gene>
    <name evidence="2" type="ORF">PIB30_098517</name>
</gene>
<keyword evidence="3" id="KW-1185">Reference proteome</keyword>
<evidence type="ECO:0000313" key="3">
    <source>
        <dbReference type="Proteomes" id="UP001341840"/>
    </source>
</evidence>
<evidence type="ECO:0000256" key="1">
    <source>
        <dbReference type="SAM" id="MobiDB-lite"/>
    </source>
</evidence>
<dbReference type="EMBL" id="JASCZI010153565">
    <property type="protein sequence ID" value="MED6177480.1"/>
    <property type="molecule type" value="Genomic_DNA"/>
</dbReference>